<protein>
    <recommendedName>
        <fullName evidence="2">Bacteriophage T5 Orf172 DNA-binding domain-containing protein</fullName>
    </recommendedName>
</protein>
<gene>
    <name evidence="3" type="ORF">BDV29DRAFT_168440</name>
</gene>
<feature type="domain" description="Bacteriophage T5 Orf172 DNA-binding" evidence="2">
    <location>
        <begin position="168"/>
        <end position="267"/>
    </location>
</feature>
<dbReference type="Pfam" id="PF10544">
    <property type="entry name" value="T5orf172"/>
    <property type="match status" value="1"/>
</dbReference>
<dbReference type="InterPro" id="IPR018306">
    <property type="entry name" value="Phage_T5_Orf172_DNA-bd"/>
</dbReference>
<evidence type="ECO:0000313" key="4">
    <source>
        <dbReference type="Proteomes" id="UP000326565"/>
    </source>
</evidence>
<feature type="region of interest" description="Disordered" evidence="1">
    <location>
        <begin position="313"/>
        <end position="395"/>
    </location>
</feature>
<accession>A0A5N5XDS8</accession>
<proteinExistence type="predicted"/>
<dbReference type="Proteomes" id="UP000326565">
    <property type="component" value="Unassembled WGS sequence"/>
</dbReference>
<evidence type="ECO:0000259" key="2">
    <source>
        <dbReference type="Pfam" id="PF10544"/>
    </source>
</evidence>
<evidence type="ECO:0000313" key="3">
    <source>
        <dbReference type="EMBL" id="KAB8077300.1"/>
    </source>
</evidence>
<dbReference type="OrthoDB" id="4503155at2759"/>
<keyword evidence="4" id="KW-1185">Reference proteome</keyword>
<organism evidence="3 4">
    <name type="scientific">Aspergillus leporis</name>
    <dbReference type="NCBI Taxonomy" id="41062"/>
    <lineage>
        <taxon>Eukaryota</taxon>
        <taxon>Fungi</taxon>
        <taxon>Dikarya</taxon>
        <taxon>Ascomycota</taxon>
        <taxon>Pezizomycotina</taxon>
        <taxon>Eurotiomycetes</taxon>
        <taxon>Eurotiomycetidae</taxon>
        <taxon>Eurotiales</taxon>
        <taxon>Aspergillaceae</taxon>
        <taxon>Aspergillus</taxon>
        <taxon>Aspergillus subgen. Circumdati</taxon>
    </lineage>
</organism>
<sequence>MPVQYFVHFDLASREALGPEKPRCVAEIVTKKRQDRCGNKISDAKFTALKRLYGQHTADPRSDLPLPEFAKLCLCTQAEHDSEPYISYAVQQWTRNISDPTHPCESIPEVTKAVSKRRGKKKGAQTDFCLPPIMFEPYILRDAPDRVDEKILALLNKKLKSGSKRKTFVYIFTHEAAGNTFKVGCTKSIKRFEGHKGCYPGHEIVHFTSCRDAERAEKLVHAEWDQYRRKHGCENYSKHKNKNGRSSTHREWFECTRDDIRDSVNGWAKFVDNAYLEDGYINYKYTPRVARGITNERRWQKWIHEVLEQNRIPSNPASRTSSSGSIKSSNSASSNGSVSTGYTSNTSRPENPEAPSTPIPIHPSPGLSVEEPADNVLNIPGKSLPSKSGNSEPADNLSLFGIAKGIFNNLLLSN</sequence>
<name>A0A5N5XDS8_9EURO</name>
<evidence type="ECO:0000256" key="1">
    <source>
        <dbReference type="SAM" id="MobiDB-lite"/>
    </source>
</evidence>
<dbReference type="EMBL" id="ML732170">
    <property type="protein sequence ID" value="KAB8077300.1"/>
    <property type="molecule type" value="Genomic_DNA"/>
</dbReference>
<reference evidence="3 4" key="1">
    <citation type="submission" date="2019-04" db="EMBL/GenBank/DDBJ databases">
        <title>Friends and foes A comparative genomics study of 23 Aspergillus species from section Flavi.</title>
        <authorList>
            <consortium name="DOE Joint Genome Institute"/>
            <person name="Kjaerbolling I."/>
            <person name="Vesth T."/>
            <person name="Frisvad J.C."/>
            <person name="Nybo J.L."/>
            <person name="Theobald S."/>
            <person name="Kildgaard S."/>
            <person name="Isbrandt T."/>
            <person name="Kuo A."/>
            <person name="Sato A."/>
            <person name="Lyhne E.K."/>
            <person name="Kogle M.E."/>
            <person name="Wiebenga A."/>
            <person name="Kun R.S."/>
            <person name="Lubbers R.J."/>
            <person name="Makela M.R."/>
            <person name="Barry K."/>
            <person name="Chovatia M."/>
            <person name="Clum A."/>
            <person name="Daum C."/>
            <person name="Haridas S."/>
            <person name="He G."/>
            <person name="LaButti K."/>
            <person name="Lipzen A."/>
            <person name="Mondo S."/>
            <person name="Riley R."/>
            <person name="Salamov A."/>
            <person name="Simmons B.A."/>
            <person name="Magnuson J.K."/>
            <person name="Henrissat B."/>
            <person name="Mortensen U.H."/>
            <person name="Larsen T.O."/>
            <person name="Devries R.P."/>
            <person name="Grigoriev I.V."/>
            <person name="Machida M."/>
            <person name="Baker S.E."/>
            <person name="Andersen M.R."/>
        </authorList>
    </citation>
    <scope>NUCLEOTIDE SEQUENCE [LARGE SCALE GENOMIC DNA]</scope>
    <source>
        <strain evidence="3 4">CBS 151.66</strain>
    </source>
</reference>
<feature type="compositionally biased region" description="Low complexity" evidence="1">
    <location>
        <begin position="317"/>
        <end position="340"/>
    </location>
</feature>
<dbReference type="AlphaFoldDB" id="A0A5N5XDS8"/>